<reference evidence="6" key="1">
    <citation type="journal article" date="2020" name="Stud. Mycol.">
        <title>101 Dothideomycetes genomes: a test case for predicting lifestyles and emergence of pathogens.</title>
        <authorList>
            <person name="Haridas S."/>
            <person name="Albert R."/>
            <person name="Binder M."/>
            <person name="Bloem J."/>
            <person name="Labutti K."/>
            <person name="Salamov A."/>
            <person name="Andreopoulos B."/>
            <person name="Baker S."/>
            <person name="Barry K."/>
            <person name="Bills G."/>
            <person name="Bluhm B."/>
            <person name="Cannon C."/>
            <person name="Castanera R."/>
            <person name="Culley D."/>
            <person name="Daum C."/>
            <person name="Ezra D."/>
            <person name="Gonzalez J."/>
            <person name="Henrissat B."/>
            <person name="Kuo A."/>
            <person name="Liang C."/>
            <person name="Lipzen A."/>
            <person name="Lutzoni F."/>
            <person name="Magnuson J."/>
            <person name="Mondo S."/>
            <person name="Nolan M."/>
            <person name="Ohm R."/>
            <person name="Pangilinan J."/>
            <person name="Park H.-J."/>
            <person name="Ramirez L."/>
            <person name="Alfaro M."/>
            <person name="Sun H."/>
            <person name="Tritt A."/>
            <person name="Yoshinaga Y."/>
            <person name="Zwiers L.-H."/>
            <person name="Turgeon B."/>
            <person name="Goodwin S."/>
            <person name="Spatafora J."/>
            <person name="Crous P."/>
            <person name="Grigoriev I."/>
        </authorList>
    </citation>
    <scope>NUCLEOTIDE SEQUENCE</scope>
    <source>
        <strain evidence="6">CBS 279.74</strain>
    </source>
</reference>
<gene>
    <name evidence="6" type="ORF">K504DRAFT_473871</name>
</gene>
<dbReference type="PANTHER" id="PTHR23294">
    <property type="entry name" value="ET TRANSLATION PRODUCT-RELATED"/>
    <property type="match status" value="1"/>
</dbReference>
<dbReference type="GO" id="GO:0016020">
    <property type="term" value="C:membrane"/>
    <property type="evidence" value="ECO:0007669"/>
    <property type="project" value="UniProtKB-SubCell"/>
</dbReference>
<evidence type="ECO:0000313" key="7">
    <source>
        <dbReference type="Proteomes" id="UP000799428"/>
    </source>
</evidence>
<keyword evidence="4 5" id="KW-0472">Membrane</keyword>
<keyword evidence="3 5" id="KW-1133">Transmembrane helix</keyword>
<organism evidence="6 7">
    <name type="scientific">Pleomassaria siparia CBS 279.74</name>
    <dbReference type="NCBI Taxonomy" id="1314801"/>
    <lineage>
        <taxon>Eukaryota</taxon>
        <taxon>Fungi</taxon>
        <taxon>Dikarya</taxon>
        <taxon>Ascomycota</taxon>
        <taxon>Pezizomycotina</taxon>
        <taxon>Dothideomycetes</taxon>
        <taxon>Pleosporomycetidae</taxon>
        <taxon>Pleosporales</taxon>
        <taxon>Pleomassariaceae</taxon>
        <taxon>Pleomassaria</taxon>
    </lineage>
</organism>
<evidence type="ECO:0000256" key="4">
    <source>
        <dbReference type="ARBA" id="ARBA00023136"/>
    </source>
</evidence>
<evidence type="ECO:0000256" key="1">
    <source>
        <dbReference type="ARBA" id="ARBA00004141"/>
    </source>
</evidence>
<sequence length="506" mass="55999">MADHDASIESGSEVMVEKRDYPTKWYRSTFYNITILGLCNFAAPGVWGAMNSLGAGGAASPHLINAANALTFCLMVVSCFFGSILVKYIGIKGALIFGTLGYAPYAAGLYTNNRFGTEWLVLFGAVVCGISAGVFWMAEAAIAIAYPEPWNKGRALGYWLTYRLAGQILGGAINIGLNADRNEAGKVSYTVFLVFIALQSAGPFVGFLLNSPDKVERKDGKKVELKILDNPWFEIKETTRLFFTKNFLLIVLFIGQAVFSEAVFYTYLSLWFSVRARALGSFVSGIAAVICGNLLGTYLDRITIPLRTRTRTSFFFITTIQGGWWIWATILVTRFRQTRPTYDWASEGFGHSFAIFVLLTAGFQLNYLLLYFIITNLAKDEPQVIRYAALLRGTESAWQAVSYGLSSLTIFAEVGGVYFNFALWAVALWPAWLVIRQFGGEEKVVLREGEGEASYSSMKSHSSLSPIHPVTIKPEAKAEAEAHGHGWEMEFPTYRLATKQIANITN</sequence>
<evidence type="ECO:0008006" key="8">
    <source>
        <dbReference type="Google" id="ProtNLM"/>
    </source>
</evidence>
<dbReference type="SUPFAM" id="SSF103473">
    <property type="entry name" value="MFS general substrate transporter"/>
    <property type="match status" value="1"/>
</dbReference>
<feature type="transmembrane region" description="Helical" evidence="5">
    <location>
        <begin position="353"/>
        <end position="377"/>
    </location>
</feature>
<proteinExistence type="predicted"/>
<keyword evidence="2 5" id="KW-0812">Transmembrane</keyword>
<dbReference type="OrthoDB" id="196103at2759"/>
<protein>
    <recommendedName>
        <fullName evidence="8">MFS general substrate transporter</fullName>
    </recommendedName>
</protein>
<feature type="transmembrane region" description="Helical" evidence="5">
    <location>
        <begin position="189"/>
        <end position="209"/>
    </location>
</feature>
<feature type="transmembrane region" description="Helical" evidence="5">
    <location>
        <begin position="119"/>
        <end position="144"/>
    </location>
</feature>
<evidence type="ECO:0000256" key="3">
    <source>
        <dbReference type="ARBA" id="ARBA00022989"/>
    </source>
</evidence>
<dbReference type="GO" id="GO:0022857">
    <property type="term" value="F:transmembrane transporter activity"/>
    <property type="evidence" value="ECO:0007669"/>
    <property type="project" value="InterPro"/>
</dbReference>
<feature type="transmembrane region" description="Helical" evidence="5">
    <location>
        <begin position="89"/>
        <end position="107"/>
    </location>
</feature>
<evidence type="ECO:0000256" key="2">
    <source>
        <dbReference type="ARBA" id="ARBA00022692"/>
    </source>
</evidence>
<feature type="transmembrane region" description="Helical" evidence="5">
    <location>
        <begin position="247"/>
        <end position="272"/>
    </location>
</feature>
<dbReference type="PANTHER" id="PTHR23294:SF19">
    <property type="entry name" value="DUF895 DOMAIN MEMBRANE PROTEIN-RELATED"/>
    <property type="match status" value="1"/>
</dbReference>
<name>A0A6G1JSP1_9PLEO</name>
<dbReference type="InterPro" id="IPR011701">
    <property type="entry name" value="MFS"/>
</dbReference>
<dbReference type="Pfam" id="PF07690">
    <property type="entry name" value="MFS_1"/>
    <property type="match status" value="1"/>
</dbReference>
<evidence type="ECO:0000313" key="6">
    <source>
        <dbReference type="EMBL" id="KAF2703624.1"/>
    </source>
</evidence>
<feature type="transmembrane region" description="Helical" evidence="5">
    <location>
        <begin position="312"/>
        <end position="333"/>
    </location>
</feature>
<dbReference type="InterPro" id="IPR051617">
    <property type="entry name" value="UNC-93-like_regulator"/>
</dbReference>
<dbReference type="EMBL" id="MU005786">
    <property type="protein sequence ID" value="KAF2703624.1"/>
    <property type="molecule type" value="Genomic_DNA"/>
</dbReference>
<dbReference type="AlphaFoldDB" id="A0A6G1JSP1"/>
<dbReference type="Proteomes" id="UP000799428">
    <property type="component" value="Unassembled WGS sequence"/>
</dbReference>
<feature type="transmembrane region" description="Helical" evidence="5">
    <location>
        <begin position="278"/>
        <end position="300"/>
    </location>
</feature>
<accession>A0A6G1JSP1</accession>
<keyword evidence="7" id="KW-1185">Reference proteome</keyword>
<feature type="transmembrane region" description="Helical" evidence="5">
    <location>
        <begin position="62"/>
        <end position="82"/>
    </location>
</feature>
<feature type="transmembrane region" description="Helical" evidence="5">
    <location>
        <begin position="29"/>
        <end position="50"/>
    </location>
</feature>
<evidence type="ECO:0000256" key="5">
    <source>
        <dbReference type="SAM" id="Phobius"/>
    </source>
</evidence>
<feature type="transmembrane region" description="Helical" evidence="5">
    <location>
        <begin position="156"/>
        <end position="177"/>
    </location>
</feature>
<feature type="transmembrane region" description="Helical" evidence="5">
    <location>
        <begin position="417"/>
        <end position="435"/>
    </location>
</feature>
<comment type="subcellular location">
    <subcellularLocation>
        <location evidence="1">Membrane</location>
        <topology evidence="1">Multi-pass membrane protein</topology>
    </subcellularLocation>
</comment>
<dbReference type="InterPro" id="IPR036259">
    <property type="entry name" value="MFS_trans_sf"/>
</dbReference>
<dbReference type="Gene3D" id="1.20.1250.20">
    <property type="entry name" value="MFS general substrate transporter like domains"/>
    <property type="match status" value="1"/>
</dbReference>